<evidence type="ECO:0000256" key="3">
    <source>
        <dbReference type="ARBA" id="ARBA00023121"/>
    </source>
</evidence>
<gene>
    <name evidence="5" type="ORF">ABUW04_37945</name>
</gene>
<evidence type="ECO:0000256" key="1">
    <source>
        <dbReference type="ARBA" id="ARBA00004255"/>
    </source>
</evidence>
<keyword evidence="3" id="KW-0446">Lipid-binding</keyword>
<reference evidence="5 6" key="1">
    <citation type="submission" date="2024-06" db="EMBL/GenBank/DDBJ databases">
        <authorList>
            <person name="Lee S.D."/>
        </authorList>
    </citation>
    <scope>NUCLEOTIDE SEQUENCE [LARGE SCALE GENOMIC DNA]</scope>
    <source>
        <strain evidence="5 6">N1-10</strain>
    </source>
</reference>
<keyword evidence="2" id="KW-0333">Golgi apparatus</keyword>
<dbReference type="EMBL" id="JBEUKS010000021">
    <property type="protein sequence ID" value="MFC1444036.1"/>
    <property type="molecule type" value="Genomic_DNA"/>
</dbReference>
<dbReference type="Proteomes" id="UP001592581">
    <property type="component" value="Unassembled WGS sequence"/>
</dbReference>
<name>A0ABV6Y0L0_9ACTN</name>
<dbReference type="Pfam" id="PF05719">
    <property type="entry name" value="GPP34"/>
    <property type="match status" value="1"/>
</dbReference>
<dbReference type="InterPro" id="IPR008628">
    <property type="entry name" value="GPP34-like"/>
</dbReference>
<organism evidence="5 6">
    <name type="scientific">Streptacidiphilus jeojiensis</name>
    <dbReference type="NCBI Taxonomy" id="3229225"/>
    <lineage>
        <taxon>Bacteria</taxon>
        <taxon>Bacillati</taxon>
        <taxon>Actinomycetota</taxon>
        <taxon>Actinomycetes</taxon>
        <taxon>Kitasatosporales</taxon>
        <taxon>Streptomycetaceae</taxon>
        <taxon>Streptacidiphilus</taxon>
    </lineage>
</organism>
<evidence type="ECO:0000256" key="2">
    <source>
        <dbReference type="ARBA" id="ARBA00023034"/>
    </source>
</evidence>
<dbReference type="Gene3D" id="1.10.3630.10">
    <property type="entry name" value="yeast vps74-n-term truncation variant domain like"/>
    <property type="match status" value="1"/>
</dbReference>
<accession>A0ABV6Y0L0</accession>
<comment type="caution">
    <text evidence="5">The sequence shown here is derived from an EMBL/GenBank/DDBJ whole genome shotgun (WGS) entry which is preliminary data.</text>
</comment>
<proteinExistence type="predicted"/>
<evidence type="ECO:0000313" key="6">
    <source>
        <dbReference type="Proteomes" id="UP001592581"/>
    </source>
</evidence>
<dbReference type="InterPro" id="IPR038261">
    <property type="entry name" value="GPP34-like_sf"/>
</dbReference>
<dbReference type="RefSeq" id="WP_380568840.1">
    <property type="nucleotide sequence ID" value="NZ_JBEUKS010000021.1"/>
</dbReference>
<evidence type="ECO:0000313" key="5">
    <source>
        <dbReference type="EMBL" id="MFC1444036.1"/>
    </source>
</evidence>
<evidence type="ECO:0000256" key="4">
    <source>
        <dbReference type="ARBA" id="ARBA00023136"/>
    </source>
</evidence>
<keyword evidence="4" id="KW-0472">Membrane</keyword>
<comment type="subcellular location">
    <subcellularLocation>
        <location evidence="1">Golgi apparatus membrane</location>
        <topology evidence="1">Peripheral membrane protein</topology>
        <orientation evidence="1">Cytoplasmic side</orientation>
    </subcellularLocation>
</comment>
<protein>
    <submittedName>
        <fullName evidence="5">GPP34 family phosphoprotein</fullName>
    </submittedName>
</protein>
<sequence length="217" mass="22615">MDEWRTTTSLPEDLLLLCADPGTGRIRQPGEFRYALAGAALAELLAAQAAVLEGNGRLVLLRGAPLGHPGLDAVAAALAGPAAPPRGARLRTCVNRAGRIRSKVYLEVMAKAGLVDRRRRKVLGLIPFDEYTVIDSTIAAARRALVADAVDNGNAPARSLQLAALAHAGELTGRLYPGPVANRTARRRLADLARLDPVASAAHAAVRAAKSAQSSGG</sequence>
<keyword evidence="6" id="KW-1185">Reference proteome</keyword>